<name>A0A0F8WIA8_9ZZZZ</name>
<gene>
    <name evidence="1" type="ORF">LCGC14_3150580</name>
</gene>
<proteinExistence type="predicted"/>
<accession>A0A0F8WIA8</accession>
<protein>
    <submittedName>
        <fullName evidence="1">Uncharacterized protein</fullName>
    </submittedName>
</protein>
<organism evidence="1">
    <name type="scientific">marine sediment metagenome</name>
    <dbReference type="NCBI Taxonomy" id="412755"/>
    <lineage>
        <taxon>unclassified sequences</taxon>
        <taxon>metagenomes</taxon>
        <taxon>ecological metagenomes</taxon>
    </lineage>
</organism>
<dbReference type="EMBL" id="LAZR01069341">
    <property type="protein sequence ID" value="KKK47895.1"/>
    <property type="molecule type" value="Genomic_DNA"/>
</dbReference>
<dbReference type="AlphaFoldDB" id="A0A0F8WIA8"/>
<evidence type="ECO:0000313" key="1">
    <source>
        <dbReference type="EMBL" id="KKK47895.1"/>
    </source>
</evidence>
<reference evidence="1" key="1">
    <citation type="journal article" date="2015" name="Nature">
        <title>Complex archaea that bridge the gap between prokaryotes and eukaryotes.</title>
        <authorList>
            <person name="Spang A."/>
            <person name="Saw J.H."/>
            <person name="Jorgensen S.L."/>
            <person name="Zaremba-Niedzwiedzka K."/>
            <person name="Martijn J."/>
            <person name="Lind A.E."/>
            <person name="van Eijk R."/>
            <person name="Schleper C."/>
            <person name="Guy L."/>
            <person name="Ettema T.J."/>
        </authorList>
    </citation>
    <scope>NUCLEOTIDE SEQUENCE</scope>
</reference>
<comment type="caution">
    <text evidence="1">The sequence shown here is derived from an EMBL/GenBank/DDBJ whole genome shotgun (WGS) entry which is preliminary data.</text>
</comment>
<sequence length="81" mass="8257">MYAVQFSETKVISPADGTTYYFGVDSEITPTVTAADHAIAGPPLAGLFAAARFKAVASGYGTAEAVSVTKGLGLMAGRQIT</sequence>